<sequence length="114" mass="12619">MKLHPAHEGRFRIEDLEFETVNQPLPGERSELKAYEYIAGESGNRVDRQVRCIQVPDRIAGQILVVSVAMGPVTPPILVSGNLCCIHRVASLHPRLDPLVVHSNGGSWALKFVN</sequence>
<gene>
    <name evidence="1" type="ORF">L2E82_29483</name>
</gene>
<evidence type="ECO:0000313" key="2">
    <source>
        <dbReference type="Proteomes" id="UP001055811"/>
    </source>
</evidence>
<accession>A0ACB9CY28</accession>
<organism evidence="1 2">
    <name type="scientific">Cichorium intybus</name>
    <name type="common">Chicory</name>
    <dbReference type="NCBI Taxonomy" id="13427"/>
    <lineage>
        <taxon>Eukaryota</taxon>
        <taxon>Viridiplantae</taxon>
        <taxon>Streptophyta</taxon>
        <taxon>Embryophyta</taxon>
        <taxon>Tracheophyta</taxon>
        <taxon>Spermatophyta</taxon>
        <taxon>Magnoliopsida</taxon>
        <taxon>eudicotyledons</taxon>
        <taxon>Gunneridae</taxon>
        <taxon>Pentapetalae</taxon>
        <taxon>asterids</taxon>
        <taxon>campanulids</taxon>
        <taxon>Asterales</taxon>
        <taxon>Asteraceae</taxon>
        <taxon>Cichorioideae</taxon>
        <taxon>Cichorieae</taxon>
        <taxon>Cichoriinae</taxon>
        <taxon>Cichorium</taxon>
    </lineage>
</organism>
<name>A0ACB9CY28_CICIN</name>
<evidence type="ECO:0000313" key="1">
    <source>
        <dbReference type="EMBL" id="KAI3739091.1"/>
    </source>
</evidence>
<reference evidence="1 2" key="2">
    <citation type="journal article" date="2022" name="Mol. Ecol. Resour.">
        <title>The genomes of chicory, endive, great burdock and yacon provide insights into Asteraceae paleo-polyploidization history and plant inulin production.</title>
        <authorList>
            <person name="Fan W."/>
            <person name="Wang S."/>
            <person name="Wang H."/>
            <person name="Wang A."/>
            <person name="Jiang F."/>
            <person name="Liu H."/>
            <person name="Zhao H."/>
            <person name="Xu D."/>
            <person name="Zhang Y."/>
        </authorList>
    </citation>
    <scope>NUCLEOTIDE SEQUENCE [LARGE SCALE GENOMIC DNA]</scope>
    <source>
        <strain evidence="2">cv. Punajuju</strain>
        <tissue evidence="1">Leaves</tissue>
    </source>
</reference>
<comment type="caution">
    <text evidence="1">The sequence shown here is derived from an EMBL/GenBank/DDBJ whole genome shotgun (WGS) entry which is preliminary data.</text>
</comment>
<reference evidence="2" key="1">
    <citation type="journal article" date="2022" name="Mol. Ecol. Resour.">
        <title>The genomes of chicory, endive, great burdock and yacon provide insights into Asteraceae palaeo-polyploidization history and plant inulin production.</title>
        <authorList>
            <person name="Fan W."/>
            <person name="Wang S."/>
            <person name="Wang H."/>
            <person name="Wang A."/>
            <person name="Jiang F."/>
            <person name="Liu H."/>
            <person name="Zhao H."/>
            <person name="Xu D."/>
            <person name="Zhang Y."/>
        </authorList>
    </citation>
    <scope>NUCLEOTIDE SEQUENCE [LARGE SCALE GENOMIC DNA]</scope>
    <source>
        <strain evidence="2">cv. Punajuju</strain>
    </source>
</reference>
<protein>
    <submittedName>
        <fullName evidence="1">Uncharacterized protein</fullName>
    </submittedName>
</protein>
<dbReference type="EMBL" id="CM042013">
    <property type="protein sequence ID" value="KAI3739091.1"/>
    <property type="molecule type" value="Genomic_DNA"/>
</dbReference>
<proteinExistence type="predicted"/>
<dbReference type="Proteomes" id="UP001055811">
    <property type="component" value="Linkage Group LG05"/>
</dbReference>
<keyword evidence="2" id="KW-1185">Reference proteome</keyword>